<dbReference type="Proteomes" id="UP000235584">
    <property type="component" value="Chromosome"/>
</dbReference>
<gene>
    <name evidence="2" type="ORF">C0V70_08150</name>
</gene>
<proteinExistence type="predicted"/>
<feature type="signal peptide" evidence="1">
    <location>
        <begin position="1"/>
        <end position="26"/>
    </location>
</feature>
<protein>
    <submittedName>
        <fullName evidence="2">Uncharacterized protein</fullName>
    </submittedName>
</protein>
<accession>A0A2K9NRC3</accession>
<reference evidence="2 3" key="1">
    <citation type="submission" date="2018-01" db="EMBL/GenBank/DDBJ databases">
        <title>Complete genome sequence of Bacteriovorax stolpii DSM12778.</title>
        <authorList>
            <person name="Tang B."/>
            <person name="Chang J."/>
        </authorList>
    </citation>
    <scope>NUCLEOTIDE SEQUENCE [LARGE SCALE GENOMIC DNA]</scope>
    <source>
        <strain evidence="2 3">DSM 12778</strain>
    </source>
</reference>
<keyword evidence="3" id="KW-1185">Reference proteome</keyword>
<keyword evidence="1" id="KW-0732">Signal</keyword>
<name>A0A2K9NRC3_BACTC</name>
<evidence type="ECO:0000313" key="3">
    <source>
        <dbReference type="Proteomes" id="UP000235584"/>
    </source>
</evidence>
<feature type="chain" id="PRO_5014642700" evidence="1">
    <location>
        <begin position="27"/>
        <end position="268"/>
    </location>
</feature>
<sequence length="268" mass="30101">MITKSIGPLLLGAAFFFFSSLTSAHAALKIAVVDTGFCSNKAQTHAKIHKILPTLDMTESNEYNCAKVTSKELSESGRFHGQHVLNEFLKFLPKKIEAQITPLVVYDKTGTQTEDGWSKAIEYIEKEKIDLVLTASGFISDKKLVGELPSLWFIPSGRTERLISRETVLFPQSLTPKPNIIMIGDYFDKGQIIYDQALLYQDHIDYYFPSGSKGFQGTSRAVAEAMGKALEKCFITKEVKEAYLLRLCLLKNSKVLKDPILKKEFKTF</sequence>
<dbReference type="OrthoDB" id="5297501at2"/>
<dbReference type="KEGG" id="bsto:C0V70_08150"/>
<dbReference type="RefSeq" id="WP_102243371.1">
    <property type="nucleotide sequence ID" value="NZ_CP025704.1"/>
</dbReference>
<evidence type="ECO:0000313" key="2">
    <source>
        <dbReference type="EMBL" id="AUN98080.1"/>
    </source>
</evidence>
<dbReference type="AlphaFoldDB" id="A0A2K9NRC3"/>
<dbReference type="EMBL" id="CP025704">
    <property type="protein sequence ID" value="AUN98080.1"/>
    <property type="molecule type" value="Genomic_DNA"/>
</dbReference>
<evidence type="ECO:0000256" key="1">
    <source>
        <dbReference type="SAM" id="SignalP"/>
    </source>
</evidence>
<organism evidence="2 3">
    <name type="scientific">Bacteriovorax stolpii</name>
    <name type="common">Bdellovibrio stolpii</name>
    <dbReference type="NCBI Taxonomy" id="960"/>
    <lineage>
        <taxon>Bacteria</taxon>
        <taxon>Pseudomonadati</taxon>
        <taxon>Bdellovibrionota</taxon>
        <taxon>Bacteriovoracia</taxon>
        <taxon>Bacteriovoracales</taxon>
        <taxon>Bacteriovoracaceae</taxon>
        <taxon>Bacteriovorax</taxon>
    </lineage>
</organism>